<sequence>MNFFKYQDQAKNQTFWLVVLFFAGLVIIPFIGAKIITFALNLMISEKTRPNNLFAIILTSLILITLLVSLYKYISLRQGGRVVAISLGGRLIDKKAATLKERQLLNVVEEMAIASSLPVPHVYILDDEPNINAFAAGYTINDAVIGVTYGCVELLTRDELQAVIAHEFSHILNGDMRLNLRFTSLLFGFIFVTQAGYTLLDLATGFNEGDTDKSVSYIVANQGTRYGLSGDKKKGGGFSIQLLVIAVALLLAGFIGQVWARIMQAAVNRQREYLADASSVQFTRHAKALASALKKIGGSETGTTLYAATAATYNHFFFSQVDEKLLATHPPLKKRILRIEPWWRGEFIKPNIERLEQEIAYKNNPELTQTQKTFKQKDKQIAMAIAVGTALTHSEALPFIKPISLLNTDVSTPEQAIAKIESICQEPMDACYLMFAILMDKIPSIRAKQFTVIKNTDLVTDYYQTLSLIPEERYLEFIEKAIPSLKNLSATQYKTFKNILMHFIQADKTISLKEWLLYQLITHQVDGQFNPKAIAQNSLYNHISQVKEEATNIITIAAYLNENIIDQQRAFEVAANSIGLDTIELPEKPSFTKLSSSLAKLQYASLGVRKLILQGILKTIEHDNKISTKEHALLRVLSLCLDCPIAL</sequence>
<keyword evidence="9" id="KW-0482">Metalloprotease</keyword>
<dbReference type="GO" id="GO:0006508">
    <property type="term" value="P:proteolysis"/>
    <property type="evidence" value="ECO:0007669"/>
    <property type="project" value="UniProtKB-KW"/>
</dbReference>
<dbReference type="KEGG" id="emo:DM558_05840"/>
<keyword evidence="3" id="KW-0645">Protease</keyword>
<evidence type="ECO:0000256" key="10">
    <source>
        <dbReference type="ARBA" id="ARBA00023136"/>
    </source>
</evidence>
<feature type="transmembrane region" description="Helical" evidence="11">
    <location>
        <begin position="238"/>
        <end position="260"/>
    </location>
</feature>
<name>A0A3S9XD12_9GAMM</name>
<feature type="transmembrane region" description="Helical" evidence="11">
    <location>
        <begin position="15"/>
        <end position="40"/>
    </location>
</feature>
<dbReference type="PANTHER" id="PTHR43221">
    <property type="entry name" value="PROTEASE HTPX"/>
    <property type="match status" value="1"/>
</dbReference>
<keyword evidence="8 11" id="KW-1133">Transmembrane helix</keyword>
<dbReference type="RefSeq" id="WP_127162592.1">
    <property type="nucleotide sequence ID" value="NZ_CP029822.1"/>
</dbReference>
<reference evidence="14" key="1">
    <citation type="submission" date="2018-06" db="EMBL/GenBank/DDBJ databases">
        <title>Complete genome of Pseudomonas insecticola strain QZS01.</title>
        <authorList>
            <person name="Wang J."/>
            <person name="Su Q."/>
        </authorList>
    </citation>
    <scope>NUCLEOTIDE SEQUENCE [LARGE SCALE GENOMIC DNA]</scope>
    <source>
        <strain evidence="14">QZS01</strain>
    </source>
</reference>
<gene>
    <name evidence="13" type="ORF">DM558_05840</name>
</gene>
<proteinExistence type="predicted"/>
<feature type="domain" description="Peptidase M48" evidence="12">
    <location>
        <begin position="99"/>
        <end position="340"/>
    </location>
</feature>
<evidence type="ECO:0000256" key="3">
    <source>
        <dbReference type="ARBA" id="ARBA00022670"/>
    </source>
</evidence>
<keyword evidence="10 11" id="KW-0472">Membrane</keyword>
<keyword evidence="2" id="KW-1003">Cell membrane</keyword>
<keyword evidence="4 11" id="KW-0812">Transmembrane</keyword>
<dbReference type="GO" id="GO:0004222">
    <property type="term" value="F:metalloendopeptidase activity"/>
    <property type="evidence" value="ECO:0007669"/>
    <property type="project" value="InterPro"/>
</dbReference>
<evidence type="ECO:0000259" key="12">
    <source>
        <dbReference type="Pfam" id="PF01435"/>
    </source>
</evidence>
<dbReference type="AlphaFoldDB" id="A0A3S9XD12"/>
<dbReference type="Pfam" id="PF01435">
    <property type="entry name" value="Peptidase_M48"/>
    <property type="match status" value="1"/>
</dbReference>
<evidence type="ECO:0000256" key="4">
    <source>
        <dbReference type="ARBA" id="ARBA00022692"/>
    </source>
</evidence>
<dbReference type="CDD" id="cd07340">
    <property type="entry name" value="M48B_Htpx_like"/>
    <property type="match status" value="1"/>
</dbReference>
<evidence type="ECO:0000256" key="5">
    <source>
        <dbReference type="ARBA" id="ARBA00022723"/>
    </source>
</evidence>
<keyword evidence="6" id="KW-0378">Hydrolase</keyword>
<evidence type="ECO:0000256" key="9">
    <source>
        <dbReference type="ARBA" id="ARBA00023049"/>
    </source>
</evidence>
<keyword evidence="5" id="KW-0479">Metal-binding</keyword>
<comment type="cofactor">
    <cofactor evidence="1">
        <name>Zn(2+)</name>
        <dbReference type="ChEBI" id="CHEBI:29105"/>
    </cofactor>
</comment>
<dbReference type="Proteomes" id="UP000273143">
    <property type="component" value="Chromosome"/>
</dbReference>
<dbReference type="Gene3D" id="3.30.2010.10">
    <property type="entry name" value="Metalloproteases ('zincins'), catalytic domain"/>
    <property type="match status" value="1"/>
</dbReference>
<evidence type="ECO:0000256" key="2">
    <source>
        <dbReference type="ARBA" id="ARBA00022475"/>
    </source>
</evidence>
<organism evidence="13 14">
    <name type="scientific">Entomomonas moraniae</name>
    <dbReference type="NCBI Taxonomy" id="2213226"/>
    <lineage>
        <taxon>Bacteria</taxon>
        <taxon>Pseudomonadati</taxon>
        <taxon>Pseudomonadota</taxon>
        <taxon>Gammaproteobacteria</taxon>
        <taxon>Pseudomonadales</taxon>
        <taxon>Pseudomonadaceae</taxon>
        <taxon>Entomomonas</taxon>
    </lineage>
</organism>
<accession>A0A3S9XD12</accession>
<dbReference type="InterPro" id="IPR050083">
    <property type="entry name" value="HtpX_protease"/>
</dbReference>
<protein>
    <recommendedName>
        <fullName evidence="12">Peptidase M48 domain-containing protein</fullName>
    </recommendedName>
</protein>
<dbReference type="EMBL" id="CP029822">
    <property type="protein sequence ID" value="AZS50323.1"/>
    <property type="molecule type" value="Genomic_DNA"/>
</dbReference>
<evidence type="ECO:0000256" key="8">
    <source>
        <dbReference type="ARBA" id="ARBA00022989"/>
    </source>
</evidence>
<feature type="transmembrane region" description="Helical" evidence="11">
    <location>
        <begin position="178"/>
        <end position="200"/>
    </location>
</feature>
<evidence type="ECO:0000256" key="1">
    <source>
        <dbReference type="ARBA" id="ARBA00001947"/>
    </source>
</evidence>
<dbReference type="InterPro" id="IPR001915">
    <property type="entry name" value="Peptidase_M48"/>
</dbReference>
<dbReference type="PANTHER" id="PTHR43221:SF2">
    <property type="entry name" value="PROTEASE HTPX HOMOLOG"/>
    <property type="match status" value="1"/>
</dbReference>
<evidence type="ECO:0000256" key="11">
    <source>
        <dbReference type="SAM" id="Phobius"/>
    </source>
</evidence>
<feature type="transmembrane region" description="Helical" evidence="11">
    <location>
        <begin position="52"/>
        <end position="71"/>
    </location>
</feature>
<evidence type="ECO:0000313" key="13">
    <source>
        <dbReference type="EMBL" id="AZS50323.1"/>
    </source>
</evidence>
<dbReference type="GO" id="GO:0046872">
    <property type="term" value="F:metal ion binding"/>
    <property type="evidence" value="ECO:0007669"/>
    <property type="project" value="UniProtKB-KW"/>
</dbReference>
<evidence type="ECO:0000256" key="7">
    <source>
        <dbReference type="ARBA" id="ARBA00022833"/>
    </source>
</evidence>
<keyword evidence="14" id="KW-1185">Reference proteome</keyword>
<evidence type="ECO:0000313" key="14">
    <source>
        <dbReference type="Proteomes" id="UP000273143"/>
    </source>
</evidence>
<keyword evidence="7" id="KW-0862">Zinc</keyword>
<evidence type="ECO:0000256" key="6">
    <source>
        <dbReference type="ARBA" id="ARBA00022801"/>
    </source>
</evidence>